<proteinExistence type="inferred from homology"/>
<dbReference type="InterPro" id="IPR051083">
    <property type="entry name" value="GrpII_Intron_Splice-Mob/Def"/>
</dbReference>
<evidence type="ECO:0000313" key="4">
    <source>
        <dbReference type="Proteomes" id="UP001595648"/>
    </source>
</evidence>
<comment type="similarity">
    <text evidence="1">Belongs to the bacterial reverse transcriptase family.</text>
</comment>
<evidence type="ECO:0000313" key="3">
    <source>
        <dbReference type="EMBL" id="MFC3320813.1"/>
    </source>
</evidence>
<dbReference type="SUPFAM" id="SSF56672">
    <property type="entry name" value="DNA/RNA polymerases"/>
    <property type="match status" value="1"/>
</dbReference>
<protein>
    <submittedName>
        <fullName evidence="3">Reverse transcriptase domain-containing protein</fullName>
    </submittedName>
</protein>
<keyword evidence="3" id="KW-0808">Transferase</keyword>
<keyword evidence="4" id="KW-1185">Reference proteome</keyword>
<dbReference type="RefSeq" id="WP_378976962.1">
    <property type="nucleotide sequence ID" value="NZ_JBHRVD010000001.1"/>
</dbReference>
<accession>A0ABV7MJI8</accession>
<dbReference type="PANTHER" id="PTHR34047:SF8">
    <property type="entry name" value="PROTEIN YKFC"/>
    <property type="match status" value="1"/>
</dbReference>
<organism evidence="3 4">
    <name type="scientific">Mesorhizobium cantuariense</name>
    <dbReference type="NCBI Taxonomy" id="1300275"/>
    <lineage>
        <taxon>Bacteria</taxon>
        <taxon>Pseudomonadati</taxon>
        <taxon>Pseudomonadota</taxon>
        <taxon>Alphaproteobacteria</taxon>
        <taxon>Hyphomicrobiales</taxon>
        <taxon>Phyllobacteriaceae</taxon>
        <taxon>Mesorhizobium</taxon>
    </lineage>
</organism>
<dbReference type="EMBL" id="JBHRVD010000001">
    <property type="protein sequence ID" value="MFC3320813.1"/>
    <property type="molecule type" value="Genomic_DNA"/>
</dbReference>
<comment type="caution">
    <text evidence="3">The sequence shown here is derived from an EMBL/GenBank/DDBJ whole genome shotgun (WGS) entry which is preliminary data.</text>
</comment>
<sequence length="186" mass="21503">MTVGRIRNRSEHRFLVDLQADLRRGAYRPSPARRKFIPKAGKPGQFRPLGIPTIRDRVVQGAVKILLEPIFEAQFWHVSYGFRPGRNTHSALEYIRRAALPQKRDRDTRSVLCQKIDVVGAQGNRAEIKPLVFLIDKEEWFVPYIERKWFVAETALRECVGQNDLYDLYSDVGELLFKVSQYVACG</sequence>
<feature type="domain" description="Reverse transcriptase" evidence="2">
    <location>
        <begin position="37"/>
        <end position="118"/>
    </location>
</feature>
<dbReference type="Proteomes" id="UP001595648">
    <property type="component" value="Unassembled WGS sequence"/>
</dbReference>
<dbReference type="Pfam" id="PF00078">
    <property type="entry name" value="RVT_1"/>
    <property type="match status" value="1"/>
</dbReference>
<keyword evidence="3" id="KW-0695">RNA-directed DNA polymerase</keyword>
<evidence type="ECO:0000259" key="2">
    <source>
        <dbReference type="Pfam" id="PF00078"/>
    </source>
</evidence>
<name>A0ABV7MJI8_9HYPH</name>
<dbReference type="CDD" id="cd01651">
    <property type="entry name" value="RT_G2_intron"/>
    <property type="match status" value="1"/>
</dbReference>
<dbReference type="InterPro" id="IPR000477">
    <property type="entry name" value="RT_dom"/>
</dbReference>
<reference evidence="4" key="1">
    <citation type="journal article" date="2019" name="Int. J. Syst. Evol. Microbiol.">
        <title>The Global Catalogue of Microorganisms (GCM) 10K type strain sequencing project: providing services to taxonomists for standard genome sequencing and annotation.</title>
        <authorList>
            <consortium name="The Broad Institute Genomics Platform"/>
            <consortium name="The Broad Institute Genome Sequencing Center for Infectious Disease"/>
            <person name="Wu L."/>
            <person name="Ma J."/>
        </authorList>
    </citation>
    <scope>NUCLEOTIDE SEQUENCE [LARGE SCALE GENOMIC DNA]</scope>
    <source>
        <strain evidence="4">ICMP 19515</strain>
    </source>
</reference>
<dbReference type="GO" id="GO:0003964">
    <property type="term" value="F:RNA-directed DNA polymerase activity"/>
    <property type="evidence" value="ECO:0007669"/>
    <property type="project" value="UniProtKB-KW"/>
</dbReference>
<keyword evidence="3" id="KW-0548">Nucleotidyltransferase</keyword>
<dbReference type="InterPro" id="IPR043502">
    <property type="entry name" value="DNA/RNA_pol_sf"/>
</dbReference>
<gene>
    <name evidence="3" type="ORF">ACFOJ9_03185</name>
</gene>
<evidence type="ECO:0000256" key="1">
    <source>
        <dbReference type="ARBA" id="ARBA00034120"/>
    </source>
</evidence>
<dbReference type="PANTHER" id="PTHR34047">
    <property type="entry name" value="NUCLEAR INTRON MATURASE 1, MITOCHONDRIAL-RELATED"/>
    <property type="match status" value="1"/>
</dbReference>